<keyword evidence="1" id="KW-0812">Transmembrane</keyword>
<reference evidence="3" key="1">
    <citation type="submission" date="2016-11" db="UniProtKB">
        <authorList>
            <consortium name="WormBaseParasite"/>
        </authorList>
    </citation>
    <scope>IDENTIFICATION</scope>
</reference>
<evidence type="ECO:0000256" key="1">
    <source>
        <dbReference type="SAM" id="Phobius"/>
    </source>
</evidence>
<dbReference type="AlphaFoldDB" id="A0A1I8AH85"/>
<accession>A0A1I8AH85</accession>
<keyword evidence="1" id="KW-0472">Membrane</keyword>
<name>A0A1I8AH85_9BILA</name>
<protein>
    <submittedName>
        <fullName evidence="3">Copper transporter</fullName>
    </submittedName>
</protein>
<sequence length="86" mass="9501">MRSPQRSASSSPGNPKHFHFSRCPQLLGSFLVSLSGMEHSWLWYAPDVGLVFLVSMSLVSLFVFLRWLFLQGGPPVAKPTPQVDAA</sequence>
<proteinExistence type="predicted"/>
<dbReference type="WBParaSite" id="L893_g5710.t1">
    <property type="protein sequence ID" value="L893_g5710.t1"/>
    <property type="gene ID" value="L893_g5710"/>
</dbReference>
<keyword evidence="1" id="KW-1133">Transmembrane helix</keyword>
<keyword evidence="2" id="KW-1185">Reference proteome</keyword>
<evidence type="ECO:0000313" key="2">
    <source>
        <dbReference type="Proteomes" id="UP000095287"/>
    </source>
</evidence>
<organism evidence="2 3">
    <name type="scientific">Steinernema glaseri</name>
    <dbReference type="NCBI Taxonomy" id="37863"/>
    <lineage>
        <taxon>Eukaryota</taxon>
        <taxon>Metazoa</taxon>
        <taxon>Ecdysozoa</taxon>
        <taxon>Nematoda</taxon>
        <taxon>Chromadorea</taxon>
        <taxon>Rhabditida</taxon>
        <taxon>Tylenchina</taxon>
        <taxon>Panagrolaimomorpha</taxon>
        <taxon>Strongyloidoidea</taxon>
        <taxon>Steinernematidae</taxon>
        <taxon>Steinernema</taxon>
    </lineage>
</organism>
<feature type="transmembrane region" description="Helical" evidence="1">
    <location>
        <begin position="50"/>
        <end position="69"/>
    </location>
</feature>
<evidence type="ECO:0000313" key="3">
    <source>
        <dbReference type="WBParaSite" id="L893_g5710.t1"/>
    </source>
</evidence>
<dbReference type="Proteomes" id="UP000095287">
    <property type="component" value="Unplaced"/>
</dbReference>